<keyword evidence="3" id="KW-1185">Reference proteome</keyword>
<reference evidence="3" key="1">
    <citation type="journal article" date="2012" name="Science">
        <title>The Paleozoic origin of enzymatic lignin decomposition reconstructed from 31 fungal genomes.</title>
        <authorList>
            <person name="Floudas D."/>
            <person name="Binder M."/>
            <person name="Riley R."/>
            <person name="Barry K."/>
            <person name="Blanchette R.A."/>
            <person name="Henrissat B."/>
            <person name="Martinez A.T."/>
            <person name="Otillar R."/>
            <person name="Spatafora J.W."/>
            <person name="Yadav J.S."/>
            <person name="Aerts A."/>
            <person name="Benoit I."/>
            <person name="Boyd A."/>
            <person name="Carlson A."/>
            <person name="Copeland A."/>
            <person name="Coutinho P.M."/>
            <person name="de Vries R.P."/>
            <person name="Ferreira P."/>
            <person name="Findley K."/>
            <person name="Foster B."/>
            <person name="Gaskell J."/>
            <person name="Glotzer D."/>
            <person name="Gorecki P."/>
            <person name="Heitman J."/>
            <person name="Hesse C."/>
            <person name="Hori C."/>
            <person name="Igarashi K."/>
            <person name="Jurgens J.A."/>
            <person name="Kallen N."/>
            <person name="Kersten P."/>
            <person name="Kohler A."/>
            <person name="Kuees U."/>
            <person name="Kumar T.K.A."/>
            <person name="Kuo A."/>
            <person name="LaButti K."/>
            <person name="Larrondo L.F."/>
            <person name="Lindquist E."/>
            <person name="Ling A."/>
            <person name="Lombard V."/>
            <person name="Lucas S."/>
            <person name="Lundell T."/>
            <person name="Martin R."/>
            <person name="McLaughlin D.J."/>
            <person name="Morgenstern I."/>
            <person name="Morin E."/>
            <person name="Murat C."/>
            <person name="Nagy L.G."/>
            <person name="Nolan M."/>
            <person name="Ohm R.A."/>
            <person name="Patyshakuliyeva A."/>
            <person name="Rokas A."/>
            <person name="Ruiz-Duenas F.J."/>
            <person name="Sabat G."/>
            <person name="Salamov A."/>
            <person name="Samejima M."/>
            <person name="Schmutz J."/>
            <person name="Slot J.C."/>
            <person name="St John F."/>
            <person name="Stenlid J."/>
            <person name="Sun H."/>
            <person name="Sun S."/>
            <person name="Syed K."/>
            <person name="Tsang A."/>
            <person name="Wiebenga A."/>
            <person name="Young D."/>
            <person name="Pisabarro A."/>
            <person name="Eastwood D.C."/>
            <person name="Martin F."/>
            <person name="Cullen D."/>
            <person name="Grigoriev I.V."/>
            <person name="Hibbett D.S."/>
        </authorList>
    </citation>
    <scope>NUCLEOTIDE SEQUENCE [LARGE SCALE GENOMIC DNA]</scope>
    <source>
        <strain evidence="3">RWD-64-598 SS2</strain>
    </source>
</reference>
<dbReference type="OrthoDB" id="2657344at2759"/>
<keyword evidence="1" id="KW-0472">Membrane</keyword>
<dbReference type="KEGG" id="cput:CONPUDRAFT_17671"/>
<feature type="non-terminal residue" evidence="2">
    <location>
        <position position="119"/>
    </location>
</feature>
<feature type="non-terminal residue" evidence="2">
    <location>
        <position position="1"/>
    </location>
</feature>
<proteinExistence type="predicted"/>
<evidence type="ECO:0000256" key="1">
    <source>
        <dbReference type="SAM" id="Phobius"/>
    </source>
</evidence>
<protein>
    <submittedName>
        <fullName evidence="2">Uncharacterized protein</fullName>
    </submittedName>
</protein>
<evidence type="ECO:0000313" key="2">
    <source>
        <dbReference type="EMBL" id="EIW74262.1"/>
    </source>
</evidence>
<feature type="transmembrane region" description="Helical" evidence="1">
    <location>
        <begin position="12"/>
        <end position="31"/>
    </location>
</feature>
<evidence type="ECO:0000313" key="3">
    <source>
        <dbReference type="Proteomes" id="UP000053558"/>
    </source>
</evidence>
<dbReference type="GeneID" id="19206470"/>
<sequence length="119" mass="13747">FRTERWYAEKLPGINPLVLISMFLVLVLNLFGHATRSWCNVTLALQRFLLRTAFTNPFAGQAPRELSYRESQILQTLPADLRTVHSLFELKPRIRQYASCPSCSFLHPPDDDEGLRYPP</sequence>
<organism evidence="2 3">
    <name type="scientific">Coniophora puteana (strain RWD-64-598)</name>
    <name type="common">Brown rot fungus</name>
    <dbReference type="NCBI Taxonomy" id="741705"/>
    <lineage>
        <taxon>Eukaryota</taxon>
        <taxon>Fungi</taxon>
        <taxon>Dikarya</taxon>
        <taxon>Basidiomycota</taxon>
        <taxon>Agaricomycotina</taxon>
        <taxon>Agaricomycetes</taxon>
        <taxon>Agaricomycetidae</taxon>
        <taxon>Boletales</taxon>
        <taxon>Coniophorineae</taxon>
        <taxon>Coniophoraceae</taxon>
        <taxon>Coniophora</taxon>
    </lineage>
</organism>
<dbReference type="RefSeq" id="XP_007775511.1">
    <property type="nucleotide sequence ID" value="XM_007777321.1"/>
</dbReference>
<dbReference type="AlphaFoldDB" id="R7SEU9"/>
<dbReference type="EMBL" id="JH711593">
    <property type="protein sequence ID" value="EIW74262.1"/>
    <property type="molecule type" value="Genomic_DNA"/>
</dbReference>
<keyword evidence="1" id="KW-0812">Transmembrane</keyword>
<keyword evidence="1" id="KW-1133">Transmembrane helix</keyword>
<dbReference type="OMA" id="RWHRTHI"/>
<accession>R7SEU9</accession>
<gene>
    <name evidence="2" type="ORF">CONPUDRAFT_17671</name>
</gene>
<dbReference type="Proteomes" id="UP000053558">
    <property type="component" value="Unassembled WGS sequence"/>
</dbReference>
<name>R7SEU9_CONPW</name>